<feature type="transmembrane region" description="Helical" evidence="8">
    <location>
        <begin position="206"/>
        <end position="224"/>
    </location>
</feature>
<keyword evidence="7 8" id="KW-0472">Membrane</keyword>
<organism evidence="10 11">
    <name type="scientific">Caenispirillum bisanense</name>
    <dbReference type="NCBI Taxonomy" id="414052"/>
    <lineage>
        <taxon>Bacteria</taxon>
        <taxon>Pseudomonadati</taxon>
        <taxon>Pseudomonadota</taxon>
        <taxon>Alphaproteobacteria</taxon>
        <taxon>Rhodospirillales</taxon>
        <taxon>Novispirillaceae</taxon>
        <taxon>Caenispirillum</taxon>
    </lineage>
</organism>
<feature type="transmembrane region" description="Helical" evidence="8">
    <location>
        <begin position="121"/>
        <end position="137"/>
    </location>
</feature>
<evidence type="ECO:0000256" key="3">
    <source>
        <dbReference type="ARBA" id="ARBA00022670"/>
    </source>
</evidence>
<evidence type="ECO:0000313" key="10">
    <source>
        <dbReference type="EMBL" id="SOD90876.1"/>
    </source>
</evidence>
<evidence type="ECO:0000313" key="11">
    <source>
        <dbReference type="Proteomes" id="UP000219621"/>
    </source>
</evidence>
<evidence type="ECO:0000256" key="6">
    <source>
        <dbReference type="ARBA" id="ARBA00022989"/>
    </source>
</evidence>
<feature type="transmembrane region" description="Helical" evidence="8">
    <location>
        <begin position="271"/>
        <end position="291"/>
    </location>
</feature>
<feature type="transmembrane region" description="Helical" evidence="8">
    <location>
        <begin position="62"/>
        <end position="79"/>
    </location>
</feature>
<dbReference type="OrthoDB" id="9797363at2"/>
<dbReference type="NCBIfam" id="TIGR02914">
    <property type="entry name" value="EpsI_fam"/>
    <property type="match status" value="1"/>
</dbReference>
<dbReference type="GO" id="GO:0006508">
    <property type="term" value="P:proteolysis"/>
    <property type="evidence" value="ECO:0007669"/>
    <property type="project" value="UniProtKB-KW"/>
</dbReference>
<comment type="subcellular location">
    <subcellularLocation>
        <location evidence="1">Cell membrane</location>
        <topology evidence="1">Multi-pass membrane protein</topology>
    </subcellularLocation>
</comment>
<proteinExistence type="predicted"/>
<keyword evidence="4 8" id="KW-0812">Transmembrane</keyword>
<keyword evidence="11" id="KW-1185">Reference proteome</keyword>
<keyword evidence="5" id="KW-0378">Hydrolase</keyword>
<evidence type="ECO:0000256" key="4">
    <source>
        <dbReference type="ARBA" id="ARBA00022692"/>
    </source>
</evidence>
<dbReference type="InterPro" id="IPR026392">
    <property type="entry name" value="Exo/Archaeosortase_dom"/>
</dbReference>
<feature type="transmembrane region" description="Helical" evidence="8">
    <location>
        <begin position="231"/>
        <end position="251"/>
    </location>
</feature>
<evidence type="ECO:0000256" key="5">
    <source>
        <dbReference type="ARBA" id="ARBA00022801"/>
    </source>
</evidence>
<feature type="domain" description="Methanolan biosynthesis EpsI" evidence="9">
    <location>
        <begin position="323"/>
        <end position="509"/>
    </location>
</feature>
<evidence type="ECO:0000256" key="7">
    <source>
        <dbReference type="ARBA" id="ARBA00023136"/>
    </source>
</evidence>
<dbReference type="EMBL" id="OCNJ01000001">
    <property type="protein sequence ID" value="SOD90876.1"/>
    <property type="molecule type" value="Genomic_DNA"/>
</dbReference>
<feature type="transmembrane region" description="Helical" evidence="8">
    <location>
        <begin position="143"/>
        <end position="162"/>
    </location>
</feature>
<feature type="transmembrane region" description="Helical" evidence="8">
    <location>
        <begin position="95"/>
        <end position="114"/>
    </location>
</feature>
<evidence type="ECO:0000256" key="1">
    <source>
        <dbReference type="ARBA" id="ARBA00004651"/>
    </source>
</evidence>
<dbReference type="Pfam" id="PF09721">
    <property type="entry name" value="Exosortase_EpsH"/>
    <property type="match status" value="1"/>
</dbReference>
<dbReference type="InterPro" id="IPR013426">
    <property type="entry name" value="EpsH-like"/>
</dbReference>
<dbReference type="InterPro" id="IPR017540">
    <property type="entry name" value="Exosortase-1"/>
</dbReference>
<dbReference type="InterPro" id="IPR014263">
    <property type="entry name" value="Methanolan_biosynth_EpsI"/>
</dbReference>
<dbReference type="AlphaFoldDB" id="A0A286G6N9"/>
<reference evidence="11" key="1">
    <citation type="submission" date="2017-09" db="EMBL/GenBank/DDBJ databases">
        <authorList>
            <person name="Varghese N."/>
            <person name="Submissions S."/>
        </authorList>
    </citation>
    <scope>NUCLEOTIDE SEQUENCE [LARGE SCALE GENOMIC DNA]</scope>
    <source>
        <strain evidence="11">USBA 140</strain>
    </source>
</reference>
<dbReference type="GO" id="GO:0008233">
    <property type="term" value="F:peptidase activity"/>
    <property type="evidence" value="ECO:0007669"/>
    <property type="project" value="UniProtKB-KW"/>
</dbReference>
<dbReference type="GO" id="GO:0005886">
    <property type="term" value="C:plasma membrane"/>
    <property type="evidence" value="ECO:0007669"/>
    <property type="project" value="UniProtKB-SubCell"/>
</dbReference>
<evidence type="ECO:0000256" key="8">
    <source>
        <dbReference type="SAM" id="Phobius"/>
    </source>
</evidence>
<dbReference type="NCBIfam" id="TIGR03109">
    <property type="entry name" value="exosort_XrtA"/>
    <property type="match status" value="1"/>
</dbReference>
<gene>
    <name evidence="10" type="ORF">SAMN05421508_101697</name>
</gene>
<accession>A0A286G6N9</accession>
<keyword evidence="3" id="KW-0645">Protease</keyword>
<keyword evidence="2" id="KW-1003">Cell membrane</keyword>
<dbReference type="InterPro" id="IPR019127">
    <property type="entry name" value="Exosortase"/>
</dbReference>
<sequence length="533" mass="55764">MTMGKPAVQAGAAGVSAMTAPSGAAGQGWPAAVVAVAVGVVVLLGMFSGTVVATVSTWWNTGSYNHGLLVVPVVLLLVWERRAALARVAPRPSPFGLLAVAVASLLWTLGSAVAALIVEQAALVGMIWGLVIAVIGWRAAWQIAFPLAWLVFAVPFGDFLVVHLQDVTAWMTVGLLRLSGVPVFSDGVLLQTAFGSFEVAEACSGLRFLTACLAFGTLFAWQVYADWKRRLLFVIASAVVPVIANGVRAYGIVMLTDMVGPSVARDVDHVVYGWLFFSVVMALMAGVGLLFRQPPPTALPDFVGPGRGGTGTVAAAVVLALGVGAVLPGWLALGTIRDAHAAGGRIAVPLALGVPAGWDDAPPRAWQPAFAGAASVLHEGFAAPGARLERIAAWFPNQEQGREVVNRQHDLLGPGWQRLSSARVALTVDGQPVEALELRLTGPEGARRVVWSWYWVDGAFTGDDRLAKLLQARALLFGRSDAGALLAVSAEYADPLEEPATLGALRAFVVGQQDLSRRLADAAEGLPALAARP</sequence>
<evidence type="ECO:0000256" key="2">
    <source>
        <dbReference type="ARBA" id="ARBA00022475"/>
    </source>
</evidence>
<dbReference type="Pfam" id="PF11984">
    <property type="entry name" value="DUF3485"/>
    <property type="match status" value="1"/>
</dbReference>
<keyword evidence="6 8" id="KW-1133">Transmembrane helix</keyword>
<evidence type="ECO:0000259" key="9">
    <source>
        <dbReference type="Pfam" id="PF11984"/>
    </source>
</evidence>
<feature type="transmembrane region" description="Helical" evidence="8">
    <location>
        <begin position="312"/>
        <end position="333"/>
    </location>
</feature>
<protein>
    <submittedName>
        <fullName evidence="10">Exosortase A</fullName>
    </submittedName>
</protein>
<dbReference type="Proteomes" id="UP000219621">
    <property type="component" value="Unassembled WGS sequence"/>
</dbReference>
<name>A0A286G6N9_9PROT</name>
<dbReference type="NCBIfam" id="TIGR04178">
    <property type="entry name" value="exo_archaeo"/>
    <property type="match status" value="1"/>
</dbReference>
<feature type="transmembrane region" description="Helical" evidence="8">
    <location>
        <begin position="174"/>
        <end position="194"/>
    </location>
</feature>
<dbReference type="NCBIfam" id="TIGR02602">
    <property type="entry name" value="8TM_EpsH"/>
    <property type="match status" value="1"/>
</dbReference>
<feature type="transmembrane region" description="Helical" evidence="8">
    <location>
        <begin position="34"/>
        <end position="55"/>
    </location>
</feature>